<name>A0A9R1U880_9HYME</name>
<proteinExistence type="predicted"/>
<evidence type="ECO:0000313" key="3">
    <source>
        <dbReference type="RefSeq" id="XP_011312581.1"/>
    </source>
</evidence>
<gene>
    <name evidence="3" type="primary">LOC105272245</name>
</gene>
<feature type="region of interest" description="Disordered" evidence="1">
    <location>
        <begin position="152"/>
        <end position="179"/>
    </location>
</feature>
<dbReference type="KEGG" id="fas:105272245"/>
<dbReference type="Proteomes" id="UP000694866">
    <property type="component" value="Unplaced"/>
</dbReference>
<accession>A0A9R1U880</accession>
<dbReference type="RefSeq" id="XP_011312581.1">
    <property type="nucleotide sequence ID" value="XM_011314279.1"/>
</dbReference>
<dbReference type="OrthoDB" id="10359091at2759"/>
<organism evidence="2 3">
    <name type="scientific">Fopius arisanus</name>
    <dbReference type="NCBI Taxonomy" id="64838"/>
    <lineage>
        <taxon>Eukaryota</taxon>
        <taxon>Metazoa</taxon>
        <taxon>Ecdysozoa</taxon>
        <taxon>Arthropoda</taxon>
        <taxon>Hexapoda</taxon>
        <taxon>Insecta</taxon>
        <taxon>Pterygota</taxon>
        <taxon>Neoptera</taxon>
        <taxon>Endopterygota</taxon>
        <taxon>Hymenoptera</taxon>
        <taxon>Apocrita</taxon>
        <taxon>Ichneumonoidea</taxon>
        <taxon>Braconidae</taxon>
        <taxon>Opiinae</taxon>
        <taxon>Fopius</taxon>
    </lineage>
</organism>
<evidence type="ECO:0000313" key="2">
    <source>
        <dbReference type="Proteomes" id="UP000694866"/>
    </source>
</evidence>
<dbReference type="AlphaFoldDB" id="A0A9R1U880"/>
<sequence>MFSCIDRIKIYRKKRVVKKNRTFPMQADGGHAVEMGCTRRIHSLSALELLKSPAKPKINKEENKKVEEMSNNPRKPFPAAEKTLHVCRNVLKKLLSPKKATKLNEVEGIKRMDVGQPLPTSPSKELGCERTSSYSSLSSLIISTGNFCTSSPVFQQKNPRRGQDDPSNDSIINGMSPSGVKATLNFSDIDNEKDEEKVSLKGSSRCRGNLINSKSESELFPLLEFDREIMEMSNDNGRRHSYPGMSNTTRRESWQELLKCIISNMKNESEASSSSSYALGSFSEDSLEVPTITRKPMREALLEISRRRSFYVSRSPQEDDYHPNLFDDDFAEEIKELPAEQSQSLEVLYKSHSCLEENIAFNNSQPFIITMYV</sequence>
<keyword evidence="2" id="KW-1185">Reference proteome</keyword>
<reference evidence="3" key="1">
    <citation type="submission" date="2025-08" db="UniProtKB">
        <authorList>
            <consortium name="RefSeq"/>
        </authorList>
    </citation>
    <scope>IDENTIFICATION</scope>
</reference>
<evidence type="ECO:0000256" key="1">
    <source>
        <dbReference type="SAM" id="MobiDB-lite"/>
    </source>
</evidence>
<dbReference type="GeneID" id="105272245"/>
<protein>
    <submittedName>
        <fullName evidence="3">Uncharacterized protein</fullName>
    </submittedName>
</protein>